<dbReference type="FunCoup" id="A0A4S2MR72">
    <property type="interactions" value="15"/>
</dbReference>
<feature type="compositionally biased region" description="Basic and acidic residues" evidence="5">
    <location>
        <begin position="273"/>
        <end position="284"/>
    </location>
</feature>
<dbReference type="STRING" id="341454.A0A4S2MR72"/>
<dbReference type="PANTHER" id="PTHR11040:SF210">
    <property type="entry name" value="ZINC-REGULATED TRANSPORTER 3"/>
    <property type="match status" value="1"/>
</dbReference>
<feature type="region of interest" description="Disordered" evidence="5">
    <location>
        <begin position="134"/>
        <end position="170"/>
    </location>
</feature>
<keyword evidence="4 6" id="KW-0472">Membrane</keyword>
<evidence type="ECO:0000313" key="7">
    <source>
        <dbReference type="EMBL" id="TGZ77348.1"/>
    </source>
</evidence>
<evidence type="ECO:0000256" key="3">
    <source>
        <dbReference type="ARBA" id="ARBA00022989"/>
    </source>
</evidence>
<accession>A0A4S2MR72</accession>
<evidence type="ECO:0000256" key="4">
    <source>
        <dbReference type="ARBA" id="ARBA00023136"/>
    </source>
</evidence>
<evidence type="ECO:0000256" key="5">
    <source>
        <dbReference type="SAM" id="MobiDB-lite"/>
    </source>
</evidence>
<evidence type="ECO:0000256" key="1">
    <source>
        <dbReference type="ARBA" id="ARBA00004141"/>
    </source>
</evidence>
<keyword evidence="2 6" id="KW-0812">Transmembrane</keyword>
<dbReference type="Pfam" id="PF02535">
    <property type="entry name" value="Zip"/>
    <property type="match status" value="1"/>
</dbReference>
<feature type="transmembrane region" description="Helical" evidence="6">
    <location>
        <begin position="327"/>
        <end position="350"/>
    </location>
</feature>
<sequence length="443" mass="48219">MIPNDQRGWILACASGVACVVGACLVNLDLFLHIVPRWRHFSIQRSTTFLAASLSLSFGVMFFSALSSLLPEGREYFLQNGYLPGEAAAASIGYFLVGVLGLQIVSELLHRCLPSSIVNCDEHGFEPKEPIATESQAEEGRAEHSNGHIHEHGHHPEVTERTPLVDSERPSLRHAVTDVFVKRRPCEAGVGKCYGYGDHACQQRCGGAVCVGMCTDGPGASTPLIEEEDVDDFLETQEVHHQPANGHAKPHSVRSRPQSIKHGPHHHHHVHDHTHGHEHPEGHHHVARNRFLSIGLQTAIAVALHKFPEGFITYATNHANPDLGFTVFVALFVHNIAEGFAMVLPLYLAFASRTKAVLWASLLGGFAQPIGAGIAWACFTNRDFKLNGGAYGVLFCITSGIMCSVGLQLFSQAIQIHHGSRLAFVFAFIGMGILGFSNALTQE</sequence>
<feature type="transmembrane region" description="Helical" evidence="6">
    <location>
        <begin position="49"/>
        <end position="67"/>
    </location>
</feature>
<evidence type="ECO:0000256" key="2">
    <source>
        <dbReference type="ARBA" id="ARBA00022692"/>
    </source>
</evidence>
<proteinExistence type="predicted"/>
<feature type="compositionally biased region" description="Basic residues" evidence="5">
    <location>
        <begin position="262"/>
        <end position="272"/>
    </location>
</feature>
<comment type="subcellular location">
    <subcellularLocation>
        <location evidence="1">Membrane</location>
        <topology evidence="1">Multi-pass membrane protein</topology>
    </subcellularLocation>
</comment>
<reference evidence="7 8" key="1">
    <citation type="submission" date="2019-04" db="EMBL/GenBank/DDBJ databases">
        <title>Comparative genomics and transcriptomics to analyze fruiting body development in filamentous ascomycetes.</title>
        <authorList>
            <consortium name="DOE Joint Genome Institute"/>
            <person name="Lutkenhaus R."/>
            <person name="Traeger S."/>
            <person name="Breuer J."/>
            <person name="Kuo A."/>
            <person name="Lipzen A."/>
            <person name="Pangilinan J."/>
            <person name="Dilworth D."/>
            <person name="Sandor L."/>
            <person name="Poggeler S."/>
            <person name="Barry K."/>
            <person name="Grigoriev I.V."/>
            <person name="Nowrousian M."/>
        </authorList>
    </citation>
    <scope>NUCLEOTIDE SEQUENCE [LARGE SCALE GENOMIC DNA]</scope>
    <source>
        <strain evidence="7 8">CBS 389.68</strain>
    </source>
</reference>
<feature type="transmembrane region" description="Helical" evidence="6">
    <location>
        <begin position="291"/>
        <end position="307"/>
    </location>
</feature>
<dbReference type="GO" id="GO:0016020">
    <property type="term" value="C:membrane"/>
    <property type="evidence" value="ECO:0007669"/>
    <property type="project" value="UniProtKB-SubCell"/>
</dbReference>
<evidence type="ECO:0000256" key="6">
    <source>
        <dbReference type="SAM" id="Phobius"/>
    </source>
</evidence>
<feature type="region of interest" description="Disordered" evidence="5">
    <location>
        <begin position="241"/>
        <end position="284"/>
    </location>
</feature>
<dbReference type="Proteomes" id="UP000298138">
    <property type="component" value="Unassembled WGS sequence"/>
</dbReference>
<feature type="transmembrane region" description="Helical" evidence="6">
    <location>
        <begin position="389"/>
        <end position="410"/>
    </location>
</feature>
<feature type="transmembrane region" description="Helical" evidence="6">
    <location>
        <begin position="422"/>
        <end position="440"/>
    </location>
</feature>
<gene>
    <name evidence="7" type="ORF">EX30DRAFT_344132</name>
</gene>
<feature type="transmembrane region" description="Helical" evidence="6">
    <location>
        <begin position="357"/>
        <end position="377"/>
    </location>
</feature>
<dbReference type="InParanoid" id="A0A4S2MR72"/>
<feature type="transmembrane region" description="Helical" evidence="6">
    <location>
        <begin position="6"/>
        <end position="28"/>
    </location>
</feature>
<dbReference type="InterPro" id="IPR003689">
    <property type="entry name" value="ZIP"/>
</dbReference>
<dbReference type="AlphaFoldDB" id="A0A4S2MR72"/>
<keyword evidence="8" id="KW-1185">Reference proteome</keyword>
<feature type="transmembrane region" description="Helical" evidence="6">
    <location>
        <begin position="87"/>
        <end position="105"/>
    </location>
</feature>
<organism evidence="7 8">
    <name type="scientific">Ascodesmis nigricans</name>
    <dbReference type="NCBI Taxonomy" id="341454"/>
    <lineage>
        <taxon>Eukaryota</taxon>
        <taxon>Fungi</taxon>
        <taxon>Dikarya</taxon>
        <taxon>Ascomycota</taxon>
        <taxon>Pezizomycotina</taxon>
        <taxon>Pezizomycetes</taxon>
        <taxon>Pezizales</taxon>
        <taxon>Ascodesmidaceae</taxon>
        <taxon>Ascodesmis</taxon>
    </lineage>
</organism>
<dbReference type="GO" id="GO:0005385">
    <property type="term" value="F:zinc ion transmembrane transporter activity"/>
    <property type="evidence" value="ECO:0007669"/>
    <property type="project" value="TreeGrafter"/>
</dbReference>
<keyword evidence="3 6" id="KW-1133">Transmembrane helix</keyword>
<dbReference type="EMBL" id="ML220154">
    <property type="protein sequence ID" value="TGZ77348.1"/>
    <property type="molecule type" value="Genomic_DNA"/>
</dbReference>
<evidence type="ECO:0000313" key="8">
    <source>
        <dbReference type="Proteomes" id="UP000298138"/>
    </source>
</evidence>
<protein>
    <submittedName>
        <fullName evidence="7">Zinc/iron permease</fullName>
    </submittedName>
</protein>
<feature type="compositionally biased region" description="Basic and acidic residues" evidence="5">
    <location>
        <begin position="138"/>
        <end position="160"/>
    </location>
</feature>
<dbReference type="PANTHER" id="PTHR11040">
    <property type="entry name" value="ZINC/IRON TRANSPORTER"/>
    <property type="match status" value="1"/>
</dbReference>
<dbReference type="OrthoDB" id="262547at2759"/>
<name>A0A4S2MR72_9PEZI</name>
<dbReference type="PROSITE" id="PS51257">
    <property type="entry name" value="PROKAR_LIPOPROTEIN"/>
    <property type="match status" value="1"/>
</dbReference>